<dbReference type="EMBL" id="SWKU01000001">
    <property type="protein sequence ID" value="KAF3010960.1"/>
    <property type="molecule type" value="Genomic_DNA"/>
</dbReference>
<protein>
    <submittedName>
        <fullName evidence="1">Uncharacterized protein</fullName>
    </submittedName>
</protein>
<evidence type="ECO:0000313" key="2">
    <source>
        <dbReference type="Proteomes" id="UP000801428"/>
    </source>
</evidence>
<dbReference type="OrthoDB" id="4790878at2759"/>
<name>A0A9P4TP37_CURKU</name>
<reference evidence="1" key="1">
    <citation type="submission" date="2019-04" db="EMBL/GenBank/DDBJ databases">
        <title>Sequencing of skin fungus with MAO and IRED activity.</title>
        <authorList>
            <person name="Marsaioli A.J."/>
            <person name="Bonatto J.M.C."/>
            <person name="Reis Junior O."/>
        </authorList>
    </citation>
    <scope>NUCLEOTIDE SEQUENCE</scope>
    <source>
        <strain evidence="1">30M1</strain>
    </source>
</reference>
<accession>A0A9P4TP37</accession>
<dbReference type="InterPro" id="IPR038883">
    <property type="entry name" value="AN11006-like"/>
</dbReference>
<keyword evidence="2" id="KW-1185">Reference proteome</keyword>
<comment type="caution">
    <text evidence="1">The sequence shown here is derived from an EMBL/GenBank/DDBJ whole genome shotgun (WGS) entry which is preliminary data.</text>
</comment>
<gene>
    <name evidence="1" type="ORF">E8E13_010437</name>
</gene>
<sequence length="326" mass="37474">MESSNCSGVQPMSAFLQLPGEIRNRIYEYALTSSSRIQYLDNEGSARQKSIFYEGSELLKQPISKVPPEFNQLKYVNRQLHHETVTLELKYNSVAFLDAQDAFANPCGCQMWSFIEDLKPSLRLWLTNVTVALSPADLPFRPFSRDAPEKLAVLDRLCLENPHINLRVVIPGWRLCPGKDPKSSVQAFVSRGLLFAHSFRADRSQSFFLPPYRPMREYPNKAVHKLLAEETRGIMRRARHYQSRAYEQYNRDIMDRPYTPVQELVKWGIGRVGKLTAPNLRLVPVVDLTWRGRLDALPVYNVVHYVDAIDLDAVLPQIKKWISEGI</sequence>
<proteinExistence type="predicted"/>
<dbReference type="Proteomes" id="UP000801428">
    <property type="component" value="Unassembled WGS sequence"/>
</dbReference>
<dbReference type="AlphaFoldDB" id="A0A9P4TP37"/>
<organism evidence="1 2">
    <name type="scientific">Curvularia kusanoi</name>
    <name type="common">Cochliobolus kusanoi</name>
    <dbReference type="NCBI Taxonomy" id="90978"/>
    <lineage>
        <taxon>Eukaryota</taxon>
        <taxon>Fungi</taxon>
        <taxon>Dikarya</taxon>
        <taxon>Ascomycota</taxon>
        <taxon>Pezizomycotina</taxon>
        <taxon>Dothideomycetes</taxon>
        <taxon>Pleosporomycetidae</taxon>
        <taxon>Pleosporales</taxon>
        <taxon>Pleosporineae</taxon>
        <taxon>Pleosporaceae</taxon>
        <taxon>Curvularia</taxon>
    </lineage>
</organism>
<dbReference type="PANTHER" id="PTHR42085:SF1">
    <property type="entry name" value="F-BOX DOMAIN-CONTAINING PROTEIN"/>
    <property type="match status" value="1"/>
</dbReference>
<dbReference type="PANTHER" id="PTHR42085">
    <property type="entry name" value="F-BOX DOMAIN-CONTAINING PROTEIN"/>
    <property type="match status" value="1"/>
</dbReference>
<evidence type="ECO:0000313" key="1">
    <source>
        <dbReference type="EMBL" id="KAF3010960.1"/>
    </source>
</evidence>